<evidence type="ECO:0000256" key="2">
    <source>
        <dbReference type="SAM" id="SignalP"/>
    </source>
</evidence>
<comment type="caution">
    <text evidence="3">The sequence shown here is derived from an EMBL/GenBank/DDBJ whole genome shotgun (WGS) entry which is preliminary data.</text>
</comment>
<feature type="compositionally biased region" description="Polar residues" evidence="1">
    <location>
        <begin position="61"/>
        <end position="76"/>
    </location>
</feature>
<dbReference type="Gene3D" id="3.30.70.260">
    <property type="match status" value="1"/>
</dbReference>
<evidence type="ECO:0000256" key="1">
    <source>
        <dbReference type="SAM" id="MobiDB-lite"/>
    </source>
</evidence>
<dbReference type="OrthoDB" id="75833at2759"/>
<dbReference type="PANTHER" id="PTHR36357:SF1">
    <property type="entry name" value="OS03G0148300 PROTEIN"/>
    <property type="match status" value="1"/>
</dbReference>
<keyword evidence="2" id="KW-0732">Signal</keyword>
<dbReference type="InterPro" id="IPR019330">
    <property type="entry name" value="MESD"/>
</dbReference>
<dbReference type="GO" id="GO:0006457">
    <property type="term" value="P:protein folding"/>
    <property type="evidence" value="ECO:0007669"/>
    <property type="project" value="InterPro"/>
</dbReference>
<organism evidence="3 4">
    <name type="scientific">Morella rubra</name>
    <name type="common">Chinese bayberry</name>
    <dbReference type="NCBI Taxonomy" id="262757"/>
    <lineage>
        <taxon>Eukaryota</taxon>
        <taxon>Viridiplantae</taxon>
        <taxon>Streptophyta</taxon>
        <taxon>Embryophyta</taxon>
        <taxon>Tracheophyta</taxon>
        <taxon>Spermatophyta</taxon>
        <taxon>Magnoliopsida</taxon>
        <taxon>eudicotyledons</taxon>
        <taxon>Gunneridae</taxon>
        <taxon>Pentapetalae</taxon>
        <taxon>rosids</taxon>
        <taxon>fabids</taxon>
        <taxon>Fagales</taxon>
        <taxon>Myricaceae</taxon>
        <taxon>Morella</taxon>
    </lineage>
</organism>
<dbReference type="Pfam" id="PF10185">
    <property type="entry name" value="Mesd"/>
    <property type="match status" value="1"/>
</dbReference>
<protein>
    <recommendedName>
        <fullName evidence="5">Mesoderm development candidate 2</fullName>
    </recommendedName>
</protein>
<evidence type="ECO:0000313" key="4">
    <source>
        <dbReference type="Proteomes" id="UP000516437"/>
    </source>
</evidence>
<feature type="chain" id="PRO_5025459930" description="Mesoderm development candidate 2" evidence="2">
    <location>
        <begin position="19"/>
        <end position="212"/>
    </location>
</feature>
<dbReference type="AlphaFoldDB" id="A0A6A1VUM5"/>
<dbReference type="EMBL" id="RXIC02000023">
    <property type="protein sequence ID" value="KAB1214350.1"/>
    <property type="molecule type" value="Genomic_DNA"/>
</dbReference>
<feature type="region of interest" description="Disordered" evidence="1">
    <location>
        <begin position="57"/>
        <end position="76"/>
    </location>
</feature>
<evidence type="ECO:0008006" key="5">
    <source>
        <dbReference type="Google" id="ProtNLM"/>
    </source>
</evidence>
<dbReference type="Proteomes" id="UP000516437">
    <property type="component" value="Chromosome 5"/>
</dbReference>
<reference evidence="3 4" key="1">
    <citation type="journal article" date="2019" name="Plant Biotechnol. J.">
        <title>The red bayberry genome and genetic basis of sex determination.</title>
        <authorList>
            <person name="Jia H.M."/>
            <person name="Jia H.J."/>
            <person name="Cai Q.L."/>
            <person name="Wang Y."/>
            <person name="Zhao H.B."/>
            <person name="Yang W.F."/>
            <person name="Wang G.Y."/>
            <person name="Li Y.H."/>
            <person name="Zhan D.L."/>
            <person name="Shen Y.T."/>
            <person name="Niu Q.F."/>
            <person name="Chang L."/>
            <person name="Qiu J."/>
            <person name="Zhao L."/>
            <person name="Xie H.B."/>
            <person name="Fu W.Y."/>
            <person name="Jin J."/>
            <person name="Li X.W."/>
            <person name="Jiao Y."/>
            <person name="Zhou C.C."/>
            <person name="Tu T."/>
            <person name="Chai C.Y."/>
            <person name="Gao J.L."/>
            <person name="Fan L.J."/>
            <person name="van de Weg E."/>
            <person name="Wang J.Y."/>
            <person name="Gao Z.S."/>
        </authorList>
    </citation>
    <scope>NUCLEOTIDE SEQUENCE [LARGE SCALE GENOMIC DNA]</scope>
    <source>
        <tissue evidence="3">Leaves</tissue>
    </source>
</reference>
<sequence>MPNHVTFLLLLLLSGSLSLLISSDPVFVRVADASKRKVHITDDLDDVVDDEEDEAWKQWGKKSTPSPESDLQPSDLSKMSMSEIQAEMMKRQAGPAMGFVKLRLGVRRSRDMVTETAMKWTKVLRTGAIDAKFMAVDLTTIMFTMEIGQDTAELKDFVLSQPEAYEIKIGDQVFRRPEDPPLEEVLAKLHNEKDKMDTASPTERTIFMKNYS</sequence>
<dbReference type="PANTHER" id="PTHR36357">
    <property type="entry name" value="OS03G0148300 PROTEIN"/>
    <property type="match status" value="1"/>
</dbReference>
<feature type="signal peptide" evidence="2">
    <location>
        <begin position="1"/>
        <end position="18"/>
    </location>
</feature>
<accession>A0A6A1VUM5</accession>
<evidence type="ECO:0000313" key="3">
    <source>
        <dbReference type="EMBL" id="KAB1214350.1"/>
    </source>
</evidence>
<name>A0A6A1VUM5_9ROSI</name>
<proteinExistence type="predicted"/>
<gene>
    <name evidence="3" type="ORF">CJ030_MR5G000849</name>
</gene>
<keyword evidence="4" id="KW-1185">Reference proteome</keyword>